<dbReference type="PANTHER" id="PTHR43214:SF24">
    <property type="entry name" value="TRANSCRIPTIONAL REGULATORY PROTEIN NARL-RELATED"/>
    <property type="match status" value="1"/>
</dbReference>
<dbReference type="SMART" id="SM00448">
    <property type="entry name" value="REC"/>
    <property type="match status" value="1"/>
</dbReference>
<evidence type="ECO:0000256" key="2">
    <source>
        <dbReference type="ARBA" id="ARBA00023015"/>
    </source>
</evidence>
<dbReference type="PROSITE" id="PS50110">
    <property type="entry name" value="RESPONSE_REGULATORY"/>
    <property type="match status" value="1"/>
</dbReference>
<dbReference type="InterPro" id="IPR058245">
    <property type="entry name" value="NreC/VraR/RcsB-like_REC"/>
</dbReference>
<dbReference type="PRINTS" id="PR00038">
    <property type="entry name" value="HTHLUXR"/>
</dbReference>
<evidence type="ECO:0000259" key="6">
    <source>
        <dbReference type="PROSITE" id="PS50043"/>
    </source>
</evidence>
<evidence type="ECO:0000259" key="7">
    <source>
        <dbReference type="PROSITE" id="PS50110"/>
    </source>
</evidence>
<keyword evidence="4" id="KW-0804">Transcription</keyword>
<keyword evidence="9" id="KW-1185">Reference proteome</keyword>
<dbReference type="GO" id="GO:0003677">
    <property type="term" value="F:DNA binding"/>
    <property type="evidence" value="ECO:0007669"/>
    <property type="project" value="UniProtKB-KW"/>
</dbReference>
<evidence type="ECO:0000313" key="8">
    <source>
        <dbReference type="EMBL" id="MBP2477885.1"/>
    </source>
</evidence>
<keyword evidence="1 5" id="KW-0597">Phosphoprotein</keyword>
<organism evidence="8 9">
    <name type="scientific">Crossiella equi</name>
    <dbReference type="NCBI Taxonomy" id="130796"/>
    <lineage>
        <taxon>Bacteria</taxon>
        <taxon>Bacillati</taxon>
        <taxon>Actinomycetota</taxon>
        <taxon>Actinomycetes</taxon>
        <taxon>Pseudonocardiales</taxon>
        <taxon>Pseudonocardiaceae</taxon>
        <taxon>Crossiella</taxon>
    </lineage>
</organism>
<dbReference type="InterPro" id="IPR000792">
    <property type="entry name" value="Tscrpt_reg_LuxR_C"/>
</dbReference>
<feature type="domain" description="Response regulatory" evidence="7">
    <location>
        <begin position="13"/>
        <end position="129"/>
    </location>
</feature>
<keyword evidence="3 8" id="KW-0238">DNA-binding</keyword>
<name>A0ABS5AMT1_9PSEU</name>
<dbReference type="SUPFAM" id="SSF52172">
    <property type="entry name" value="CheY-like"/>
    <property type="match status" value="1"/>
</dbReference>
<evidence type="ECO:0000256" key="1">
    <source>
        <dbReference type="ARBA" id="ARBA00022553"/>
    </source>
</evidence>
<feature type="domain" description="HTH luxR-type" evidence="6">
    <location>
        <begin position="153"/>
        <end position="218"/>
    </location>
</feature>
<evidence type="ECO:0000313" key="9">
    <source>
        <dbReference type="Proteomes" id="UP001519363"/>
    </source>
</evidence>
<dbReference type="EMBL" id="JAGIOO010000001">
    <property type="protein sequence ID" value="MBP2477885.1"/>
    <property type="molecule type" value="Genomic_DNA"/>
</dbReference>
<evidence type="ECO:0000256" key="5">
    <source>
        <dbReference type="PROSITE-ProRule" id="PRU00169"/>
    </source>
</evidence>
<dbReference type="InterPro" id="IPR039420">
    <property type="entry name" value="WalR-like"/>
</dbReference>
<comment type="caution">
    <text evidence="8">The sequence shown here is derived from an EMBL/GenBank/DDBJ whole genome shotgun (WGS) entry which is preliminary data.</text>
</comment>
<dbReference type="CDD" id="cd06170">
    <property type="entry name" value="LuxR_C_like"/>
    <property type="match status" value="1"/>
</dbReference>
<dbReference type="InterPro" id="IPR001789">
    <property type="entry name" value="Sig_transdc_resp-reg_receiver"/>
</dbReference>
<proteinExistence type="predicted"/>
<dbReference type="Proteomes" id="UP001519363">
    <property type="component" value="Unassembled WGS sequence"/>
</dbReference>
<reference evidence="8 9" key="1">
    <citation type="submission" date="2021-03" db="EMBL/GenBank/DDBJ databases">
        <title>Sequencing the genomes of 1000 actinobacteria strains.</title>
        <authorList>
            <person name="Klenk H.-P."/>
        </authorList>
    </citation>
    <scope>NUCLEOTIDE SEQUENCE [LARGE SCALE GENOMIC DNA]</scope>
    <source>
        <strain evidence="8 9">DSM 44580</strain>
    </source>
</reference>
<accession>A0ABS5AMT1</accession>
<dbReference type="RefSeq" id="WP_086782315.1">
    <property type="nucleotide sequence ID" value="NZ_JAGIOO010000001.1"/>
</dbReference>
<dbReference type="InterPro" id="IPR011006">
    <property type="entry name" value="CheY-like_superfamily"/>
</dbReference>
<evidence type="ECO:0000256" key="4">
    <source>
        <dbReference type="ARBA" id="ARBA00023163"/>
    </source>
</evidence>
<dbReference type="InterPro" id="IPR016032">
    <property type="entry name" value="Sig_transdc_resp-reg_C-effctor"/>
</dbReference>
<protein>
    <submittedName>
        <fullName evidence="8">DNA-binding NarL/FixJ family response regulator</fullName>
    </submittedName>
</protein>
<dbReference type="PANTHER" id="PTHR43214">
    <property type="entry name" value="TWO-COMPONENT RESPONSE REGULATOR"/>
    <property type="match status" value="1"/>
</dbReference>
<dbReference type="Pfam" id="PF00196">
    <property type="entry name" value="GerE"/>
    <property type="match status" value="1"/>
</dbReference>
<dbReference type="SUPFAM" id="SSF46894">
    <property type="entry name" value="C-terminal effector domain of the bipartite response regulators"/>
    <property type="match status" value="1"/>
</dbReference>
<dbReference type="PROSITE" id="PS50043">
    <property type="entry name" value="HTH_LUXR_2"/>
    <property type="match status" value="1"/>
</dbReference>
<dbReference type="SMART" id="SM00421">
    <property type="entry name" value="HTH_LUXR"/>
    <property type="match status" value="1"/>
</dbReference>
<keyword evidence="2" id="KW-0805">Transcription regulation</keyword>
<dbReference type="PROSITE" id="PS00622">
    <property type="entry name" value="HTH_LUXR_1"/>
    <property type="match status" value="1"/>
</dbReference>
<dbReference type="CDD" id="cd17535">
    <property type="entry name" value="REC_NarL-like"/>
    <property type="match status" value="1"/>
</dbReference>
<dbReference type="Gene3D" id="3.40.50.2300">
    <property type="match status" value="1"/>
</dbReference>
<dbReference type="Pfam" id="PF00072">
    <property type="entry name" value="Response_reg"/>
    <property type="match status" value="1"/>
</dbReference>
<gene>
    <name evidence="8" type="ORF">JOF53_006757</name>
</gene>
<evidence type="ECO:0000256" key="3">
    <source>
        <dbReference type="ARBA" id="ARBA00023125"/>
    </source>
</evidence>
<sequence length="222" mass="23339">MSAREAVLPRELTVLLCDDQPVVCSGLNTLLRAERGITVVGTVGSGRDLVREVVLRRPDVLVLDPQMFGFLAVTTIRELRRAVPGVAVLVFTAQAEESSVQAAVGAGARGYVLKSAQSNDIVRAVRGVADGGVVFCPQVGRRLAERMVAPAPVAVPFPCLTVREREVLTLMAAGLSNTAIAGRLSLSTKTVSNHISSIFAKMRVATRAEAIVAAREAGLGVA</sequence>
<feature type="modified residue" description="4-aspartylphosphate" evidence="5">
    <location>
        <position position="64"/>
    </location>
</feature>